<evidence type="ECO:0000313" key="1">
    <source>
        <dbReference type="EMBL" id="CDL85453.1"/>
    </source>
</evidence>
<dbReference type="AlphaFoldDB" id="W1J5Y8"/>
<accession>W1J5Y8</accession>
<dbReference type="EMBL" id="CBXF010000134">
    <property type="protein sequence ID" value="CDL85453.1"/>
    <property type="molecule type" value="Genomic_DNA"/>
</dbReference>
<name>W1J5Y8_9GAMM</name>
<gene>
    <name evidence="1" type="ORF">XSR1_710007</name>
</gene>
<reference evidence="1" key="1">
    <citation type="submission" date="2013-11" db="EMBL/GenBank/DDBJ databases">
        <title>Draft genome sequence and annotation of the entomopathogenic bacteria, Xenorhabdus cabanillasi strain JM26 and Xenorhabdus szentirmai strain DSM 16338.</title>
        <authorList>
            <person name="Gualtieri M."/>
            <person name="Ogier J.C."/>
            <person name="Pages S."/>
            <person name="Givaudan A."/>
            <person name="Gaudriault S."/>
        </authorList>
    </citation>
    <scope>NUCLEOTIDE SEQUENCE [LARGE SCALE GENOMIC DNA]</scope>
    <source>
        <strain evidence="1">DSM 16338</strain>
    </source>
</reference>
<keyword evidence="2" id="KW-1185">Reference proteome</keyword>
<organism evidence="1 2">
    <name type="scientific">Xenorhabdus szentirmaii DSM 16338</name>
    <dbReference type="NCBI Taxonomy" id="1427518"/>
    <lineage>
        <taxon>Bacteria</taxon>
        <taxon>Pseudomonadati</taxon>
        <taxon>Pseudomonadota</taxon>
        <taxon>Gammaproteobacteria</taxon>
        <taxon>Enterobacterales</taxon>
        <taxon>Morganellaceae</taxon>
        <taxon>Xenorhabdus</taxon>
    </lineage>
</organism>
<dbReference type="RefSeq" id="WP_038241736.1">
    <property type="nucleotide sequence ID" value="NZ_CAWLWS010000134.1"/>
</dbReference>
<comment type="caution">
    <text evidence="1">The sequence shown here is derived from an EMBL/GenBank/DDBJ whole genome shotgun (WGS) entry which is preliminary data.</text>
</comment>
<evidence type="ECO:0000313" key="2">
    <source>
        <dbReference type="Proteomes" id="UP000019202"/>
    </source>
</evidence>
<sequence length="397" mass="44176">MNDLIFNAQTQTIKDKSDAEKYIVDTFDIEYPESHGHDAKIYGNGRNAVHVRVHIKLLNQDGTPVQISSHKMRESLHLYDSVSKKIIWNVRGMSGNNFSGGPSDGIHSDDVVAFELPGYYSAGRYPNSGESEIQNYTAPSLDAMTLDYYVQSAKSFQLPVHLSLSGYFSTTSALPDAKSITTSNNNKPPLKLTVEPFIRYSDPALWALTTLDEQVKLVDAPDIKVHNIQRQHVQVAYQRYLLTHHDVFASLSGNKISTFIRSPSSSPNIFGMWPHPSGQAFFDGVKEKTTYTQAMAWVLPEHSGSINISGTVMIGSLEDTNKYIVDFNKNLKLCTVQLSEHAITVVCAKLIVTDEPHFKLSGYQEKTQATVSIEDNFGHQQKVNISFNKNTGTPSVI</sequence>
<dbReference type="Proteomes" id="UP000019202">
    <property type="component" value="Unassembled WGS sequence"/>
</dbReference>
<protein>
    <submittedName>
        <fullName evidence="1">Uncharacterized protein</fullName>
    </submittedName>
</protein>
<proteinExistence type="predicted"/>
<dbReference type="GeneID" id="97123659"/>